<feature type="compositionally biased region" description="Polar residues" evidence="5">
    <location>
        <begin position="146"/>
        <end position="158"/>
    </location>
</feature>
<accession>A0A9Q1KIA0</accession>
<evidence type="ECO:0000256" key="4">
    <source>
        <dbReference type="ARBA" id="ARBA00023242"/>
    </source>
</evidence>
<evidence type="ECO:0000313" key="6">
    <source>
        <dbReference type="EMBL" id="KAJ8443331.1"/>
    </source>
</evidence>
<gene>
    <name evidence="6" type="ORF">Cgig2_015812</name>
</gene>
<dbReference type="GO" id="GO:0005634">
    <property type="term" value="C:nucleus"/>
    <property type="evidence" value="ECO:0007669"/>
    <property type="project" value="UniProtKB-SubCell"/>
</dbReference>
<comment type="caution">
    <text evidence="6">The sequence shown here is derived from an EMBL/GenBank/DDBJ whole genome shotgun (WGS) entry which is preliminary data.</text>
</comment>
<dbReference type="AlphaFoldDB" id="A0A9Q1KIA0"/>
<proteinExistence type="predicted"/>
<feature type="region of interest" description="Disordered" evidence="5">
    <location>
        <begin position="32"/>
        <end position="54"/>
    </location>
</feature>
<evidence type="ECO:0000313" key="7">
    <source>
        <dbReference type="Proteomes" id="UP001153076"/>
    </source>
</evidence>
<evidence type="ECO:0000256" key="2">
    <source>
        <dbReference type="ARBA" id="ARBA00004496"/>
    </source>
</evidence>
<name>A0A9Q1KIA0_9CARY</name>
<dbReference type="GO" id="GO:0005737">
    <property type="term" value="C:cytoplasm"/>
    <property type="evidence" value="ECO:0007669"/>
    <property type="project" value="UniProtKB-SubCell"/>
</dbReference>
<dbReference type="Proteomes" id="UP001153076">
    <property type="component" value="Unassembled WGS sequence"/>
</dbReference>
<dbReference type="PANTHER" id="PTHR31250:SF14">
    <property type="entry name" value="IQ DOMAIN-CONTAINING PROTEIN IQM2"/>
    <property type="match status" value="1"/>
</dbReference>
<feature type="compositionally biased region" description="Polar residues" evidence="5">
    <location>
        <begin position="316"/>
        <end position="333"/>
    </location>
</feature>
<evidence type="ECO:0000256" key="3">
    <source>
        <dbReference type="ARBA" id="ARBA00022490"/>
    </source>
</evidence>
<feature type="compositionally biased region" description="Basic and acidic residues" evidence="5">
    <location>
        <begin position="32"/>
        <end position="51"/>
    </location>
</feature>
<dbReference type="OrthoDB" id="7344096at2759"/>
<comment type="subcellular location">
    <subcellularLocation>
        <location evidence="2">Cytoplasm</location>
    </subcellularLocation>
    <subcellularLocation>
        <location evidence="1">Nucleus</location>
    </subcellularLocation>
</comment>
<feature type="region of interest" description="Disordered" evidence="5">
    <location>
        <begin position="313"/>
        <end position="333"/>
    </location>
</feature>
<feature type="compositionally biased region" description="Acidic residues" evidence="5">
    <location>
        <begin position="195"/>
        <end position="204"/>
    </location>
</feature>
<protein>
    <submittedName>
        <fullName evidence="6">Uncharacterized protein</fullName>
    </submittedName>
</protein>
<feature type="region of interest" description="Disordered" evidence="5">
    <location>
        <begin position="128"/>
        <end position="231"/>
    </location>
</feature>
<feature type="compositionally biased region" description="Acidic residues" evidence="5">
    <location>
        <begin position="211"/>
        <end position="231"/>
    </location>
</feature>
<evidence type="ECO:0000256" key="5">
    <source>
        <dbReference type="SAM" id="MobiDB-lite"/>
    </source>
</evidence>
<reference evidence="6" key="1">
    <citation type="submission" date="2022-04" db="EMBL/GenBank/DDBJ databases">
        <title>Carnegiea gigantea Genome sequencing and assembly v2.</title>
        <authorList>
            <person name="Copetti D."/>
            <person name="Sanderson M.J."/>
            <person name="Burquez A."/>
            <person name="Wojciechowski M.F."/>
        </authorList>
    </citation>
    <scope>NUCLEOTIDE SEQUENCE</scope>
    <source>
        <strain evidence="6">SGP5-SGP5p</strain>
        <tissue evidence="6">Aerial part</tissue>
    </source>
</reference>
<dbReference type="InterPro" id="IPR044159">
    <property type="entry name" value="IQM"/>
</dbReference>
<keyword evidence="4" id="KW-0539">Nucleus</keyword>
<organism evidence="6 7">
    <name type="scientific">Carnegiea gigantea</name>
    <dbReference type="NCBI Taxonomy" id="171969"/>
    <lineage>
        <taxon>Eukaryota</taxon>
        <taxon>Viridiplantae</taxon>
        <taxon>Streptophyta</taxon>
        <taxon>Embryophyta</taxon>
        <taxon>Tracheophyta</taxon>
        <taxon>Spermatophyta</taxon>
        <taxon>Magnoliopsida</taxon>
        <taxon>eudicotyledons</taxon>
        <taxon>Gunneridae</taxon>
        <taxon>Pentapetalae</taxon>
        <taxon>Caryophyllales</taxon>
        <taxon>Cactineae</taxon>
        <taxon>Cactaceae</taxon>
        <taxon>Cactoideae</taxon>
        <taxon>Echinocereeae</taxon>
        <taxon>Carnegiea</taxon>
    </lineage>
</organism>
<keyword evidence="3" id="KW-0963">Cytoplasm</keyword>
<dbReference type="PANTHER" id="PTHR31250">
    <property type="entry name" value="IQ DOMAIN-CONTAINING PROTEIN IQM3"/>
    <property type="match status" value="1"/>
</dbReference>
<sequence>MGISFSCPFASDNDVESGLQSIIVRSVSLGDKEMKTPERSISFKDDSESKSESQGMVIIKKSLDSGKMIVEGSVSFKQREMGTLISVMDPVDEDERSVGKQRSSLHLRNNSEEEVALKNAVVEEAEGTVKSIAGDEKQDAPESETAVLQDNAGSSFSRKLSHLQIPSRDDWLATMQSENPTSDPAVADHNVNMTYDDDGYDSSAEEPSLSEVDDEQVEKEGGLDEEEHDQEEIIPAETILKRINSHKEAKSYQLGKQLSCKWTTGAGPRIGCVRDYPSELQFRALEQVNLSPRSALRCQMKLLLSPAPYRGAGLSPKTSTPNPNSLVSHQSLTSGQYRLQSSPLSIQRKPTL</sequence>
<keyword evidence="7" id="KW-1185">Reference proteome</keyword>
<evidence type="ECO:0000256" key="1">
    <source>
        <dbReference type="ARBA" id="ARBA00004123"/>
    </source>
</evidence>
<dbReference type="EMBL" id="JAKOGI010000121">
    <property type="protein sequence ID" value="KAJ8443331.1"/>
    <property type="molecule type" value="Genomic_DNA"/>
</dbReference>
<feature type="region of interest" description="Disordered" evidence="5">
    <location>
        <begin position="90"/>
        <end position="111"/>
    </location>
</feature>